<keyword evidence="2 6" id="KW-0812">Transmembrane</keyword>
<keyword evidence="4 6" id="KW-0472">Membrane</keyword>
<comment type="subcellular location">
    <subcellularLocation>
        <location evidence="1">Membrane</location>
        <topology evidence="1">Multi-pass membrane protein</topology>
    </subcellularLocation>
</comment>
<gene>
    <name evidence="7" type="ORF">ACFQGH_17380</name>
</gene>
<reference evidence="7 8" key="1">
    <citation type="journal article" date="2019" name="Int. J. Syst. Evol. Microbiol.">
        <title>The Global Catalogue of Microorganisms (GCM) 10K type strain sequencing project: providing services to taxonomists for standard genome sequencing and annotation.</title>
        <authorList>
            <consortium name="The Broad Institute Genomics Platform"/>
            <consortium name="The Broad Institute Genome Sequencing Center for Infectious Disease"/>
            <person name="Wu L."/>
            <person name="Ma J."/>
        </authorList>
    </citation>
    <scope>NUCLEOTIDE SEQUENCE [LARGE SCALE GENOMIC DNA]</scope>
    <source>
        <strain evidence="7 8">CGMCC 1.3240</strain>
    </source>
</reference>
<dbReference type="InterPro" id="IPR038978">
    <property type="entry name" value="MJ0935"/>
</dbReference>
<proteinExistence type="predicted"/>
<dbReference type="RefSeq" id="WP_340605544.1">
    <property type="nucleotide sequence ID" value="NZ_JBBMXV010000006.1"/>
</dbReference>
<dbReference type="EMBL" id="JBHSXQ010000006">
    <property type="protein sequence ID" value="MFC6906965.1"/>
    <property type="molecule type" value="Genomic_DNA"/>
</dbReference>
<evidence type="ECO:0000256" key="2">
    <source>
        <dbReference type="ARBA" id="ARBA00022692"/>
    </source>
</evidence>
<keyword evidence="3 6" id="KW-1133">Transmembrane helix</keyword>
<dbReference type="InterPro" id="IPR002809">
    <property type="entry name" value="EMC3/TMCO1"/>
</dbReference>
<evidence type="ECO:0000256" key="4">
    <source>
        <dbReference type="ARBA" id="ARBA00023136"/>
    </source>
</evidence>
<dbReference type="PANTHER" id="PTHR42198:SF1">
    <property type="entry name" value="INTEGRAL MEMBRANE PROTEIN"/>
    <property type="match status" value="1"/>
</dbReference>
<protein>
    <submittedName>
        <fullName evidence="7">DUF106 domain-containing protein</fullName>
    </submittedName>
</protein>
<feature type="transmembrane region" description="Helical" evidence="6">
    <location>
        <begin position="132"/>
        <end position="152"/>
    </location>
</feature>
<comment type="caution">
    <text evidence="7">The sequence shown here is derived from an EMBL/GenBank/DDBJ whole genome shotgun (WGS) entry which is preliminary data.</text>
</comment>
<keyword evidence="8" id="KW-1185">Reference proteome</keyword>
<organism evidence="7 8">
    <name type="scientific">Halalkalicoccus tibetensis</name>
    <dbReference type="NCBI Taxonomy" id="175632"/>
    <lineage>
        <taxon>Archaea</taxon>
        <taxon>Methanobacteriati</taxon>
        <taxon>Methanobacteriota</taxon>
        <taxon>Stenosarchaea group</taxon>
        <taxon>Halobacteria</taxon>
        <taxon>Halobacteriales</taxon>
        <taxon>Halococcaceae</taxon>
        <taxon>Halalkalicoccus</taxon>
    </lineage>
</organism>
<accession>A0ABD5V6A5</accession>
<evidence type="ECO:0000256" key="1">
    <source>
        <dbReference type="ARBA" id="ARBA00004141"/>
    </source>
</evidence>
<evidence type="ECO:0000313" key="7">
    <source>
        <dbReference type="EMBL" id="MFC6906965.1"/>
    </source>
</evidence>
<evidence type="ECO:0000256" key="3">
    <source>
        <dbReference type="ARBA" id="ARBA00022989"/>
    </source>
</evidence>
<dbReference type="SMART" id="SM01415">
    <property type="entry name" value="DUF106"/>
    <property type="match status" value="1"/>
</dbReference>
<evidence type="ECO:0000256" key="6">
    <source>
        <dbReference type="SAM" id="Phobius"/>
    </source>
</evidence>
<dbReference type="Pfam" id="PF01956">
    <property type="entry name" value="EMC3_TMCO1"/>
    <property type="match status" value="1"/>
</dbReference>
<feature type="transmembrane region" description="Helical" evidence="6">
    <location>
        <begin position="213"/>
        <end position="231"/>
    </location>
</feature>
<keyword evidence="5" id="KW-0175">Coiled coil</keyword>
<dbReference type="GO" id="GO:0016020">
    <property type="term" value="C:membrane"/>
    <property type="evidence" value="ECO:0007669"/>
    <property type="project" value="UniProtKB-SubCell"/>
</dbReference>
<feature type="transmembrane region" description="Helical" evidence="6">
    <location>
        <begin position="261"/>
        <end position="279"/>
    </location>
</feature>
<name>A0ABD5V6A5_9EURY</name>
<sequence>MGQSLSKLLDDPEIRTAAETVYRHAEQSDGTVQWQDVRDELTATQWARLIQTEILIDANGRFVIDDPTAVEEALEETPFPEAATTETNGWSTADKLAGICALGLITGYQLTGVREFVGQSVNVVLGPLEALFPLYAVIAVAAVITGLFSTGIQARMTDRDQMSKQRERLQALQNRISAAKARNDETALAEFEDEQQSLVSDQIGMIGQMIRPAVWTMLVTIPIFLWLFWLLHSPATAINATGMVFPVLGQITWTARVLGPIQAWMVWYIICSIGSRLVIRKTREIANSTA</sequence>
<feature type="coiled-coil region" evidence="5">
    <location>
        <begin position="155"/>
        <end position="189"/>
    </location>
</feature>
<dbReference type="AlphaFoldDB" id="A0ABD5V6A5"/>
<evidence type="ECO:0000256" key="5">
    <source>
        <dbReference type="SAM" id="Coils"/>
    </source>
</evidence>
<dbReference type="PANTHER" id="PTHR42198">
    <property type="entry name" value="INTEGRAL MEMBRANE PROTEIN"/>
    <property type="match status" value="1"/>
</dbReference>
<dbReference type="Proteomes" id="UP001596312">
    <property type="component" value="Unassembled WGS sequence"/>
</dbReference>
<evidence type="ECO:0000313" key="8">
    <source>
        <dbReference type="Proteomes" id="UP001596312"/>
    </source>
</evidence>